<reference evidence="2" key="1">
    <citation type="journal article" date="2019" name="Int. J. Syst. Evol. Microbiol.">
        <title>The Global Catalogue of Microorganisms (GCM) 10K type strain sequencing project: providing services to taxonomists for standard genome sequencing and annotation.</title>
        <authorList>
            <consortium name="The Broad Institute Genomics Platform"/>
            <consortium name="The Broad Institute Genome Sequencing Center for Infectious Disease"/>
            <person name="Wu L."/>
            <person name="Ma J."/>
        </authorList>
    </citation>
    <scope>NUCLEOTIDE SEQUENCE [LARGE SCALE GENOMIC DNA]</scope>
    <source>
        <strain evidence="2">JCM 3399</strain>
    </source>
</reference>
<keyword evidence="2" id="KW-1185">Reference proteome</keyword>
<dbReference type="InterPro" id="IPR048278">
    <property type="entry name" value="PFN"/>
</dbReference>
<evidence type="ECO:0008006" key="3">
    <source>
        <dbReference type="Google" id="ProtNLM"/>
    </source>
</evidence>
<sequence length="87" mass="9224">MPGTSLTVAGIKYVITRVEDEFVHGKSGANGFMAAASDKTIMVGIYDTTALSAPIRGELGGYSQDPTGSHVRDALTKTVDDLKSRDY</sequence>
<organism evidence="1 2">
    <name type="scientific">Streptomyces albospinus</name>
    <dbReference type="NCBI Taxonomy" id="285515"/>
    <lineage>
        <taxon>Bacteria</taxon>
        <taxon>Bacillati</taxon>
        <taxon>Actinomycetota</taxon>
        <taxon>Actinomycetes</taxon>
        <taxon>Kitasatosporales</taxon>
        <taxon>Streptomycetaceae</taxon>
        <taxon>Streptomyces</taxon>
    </lineage>
</organism>
<evidence type="ECO:0000313" key="1">
    <source>
        <dbReference type="EMBL" id="GGV05552.1"/>
    </source>
</evidence>
<dbReference type="Pfam" id="PF00235">
    <property type="entry name" value="Profilin"/>
    <property type="match status" value="1"/>
</dbReference>
<dbReference type="Proteomes" id="UP000654471">
    <property type="component" value="Unassembled WGS sequence"/>
</dbReference>
<name>A0ABQ2VPF5_9ACTN</name>
<dbReference type="SUPFAM" id="SSF55770">
    <property type="entry name" value="Profilin (actin-binding protein)"/>
    <property type="match status" value="1"/>
</dbReference>
<gene>
    <name evidence="1" type="ORF">GCM10010211_85510</name>
</gene>
<dbReference type="Gene3D" id="3.30.450.30">
    <property type="entry name" value="Dynein light chain 2a, cytoplasmic"/>
    <property type="match status" value="1"/>
</dbReference>
<proteinExistence type="predicted"/>
<comment type="caution">
    <text evidence="1">The sequence shown here is derived from an EMBL/GenBank/DDBJ whole genome shotgun (WGS) entry which is preliminary data.</text>
</comment>
<dbReference type="InterPro" id="IPR036140">
    <property type="entry name" value="PFN_sf"/>
</dbReference>
<accession>A0ABQ2VPF5</accession>
<evidence type="ECO:0000313" key="2">
    <source>
        <dbReference type="Proteomes" id="UP000654471"/>
    </source>
</evidence>
<dbReference type="EMBL" id="BMRP01000112">
    <property type="protein sequence ID" value="GGV05552.1"/>
    <property type="molecule type" value="Genomic_DNA"/>
</dbReference>
<dbReference type="RefSeq" id="WP_189308782.1">
    <property type="nucleotide sequence ID" value="NZ_BMRP01000112.1"/>
</dbReference>
<protein>
    <recommendedName>
        <fullName evidence="3">Profilin</fullName>
    </recommendedName>
</protein>